<evidence type="ECO:0000313" key="13">
    <source>
        <dbReference type="Proteomes" id="UP000759131"/>
    </source>
</evidence>
<feature type="transmembrane region" description="Helical" evidence="10">
    <location>
        <begin position="545"/>
        <end position="565"/>
    </location>
</feature>
<accession>A0A7R9KX65</accession>
<evidence type="ECO:0000256" key="1">
    <source>
        <dbReference type="ARBA" id="ARBA00004141"/>
    </source>
</evidence>
<sequence length="1009" mass="114128">MIMLSTHWMEEADVLGDRIAIMSQGRVICCGTSVFLKRAYAGGYHLRIAKSDEFRTETFRPFIDRFLPNVTLENETANEIRFGINSDDTQALPAFFDELDKNKQALGVFSCGVNVSSMDDVFLKVIDNEANKKHMAPRKSVQLENGIHLNNNNNVSNNNGHEFKKYSETQSAKVQSRRELTLLKLRALIAKRVHDMKRSTRTVVPIMSIAIGCVFAVLGLIETTVNSTNKTPNWRLDLNTRAAGYSPELYGFYYQLEQLPESYGQYYKPEAAAEGVQAYEFKGGDPTEKLLNDSVKDLNIYRERWLVGASLEKYRNRNVYVAWYNGEAHHSLPISVNILYNALLKKLVAESNSTLVAPGEVAIRLNQETFEHFNPHSAFLPFFGRVYNSIFIPFSVSFIAAFYVLFPTHERVSKAKLLQLMTGLSIRLYWLSNFIFDYTVYLLYFSTMFIVFFIWDRAFQYGLYFSTISSTGKSEEEFPDDPKIPVSIISRFFPGTGKLNTLQLTIEYCTVLGFVVMVVLLIKGIVDEKQNRAREMLRLMGMSDWVYYGSQFANTFSIMAVQSALLTAMFCLTPNAQLKGANPTLVFSIMLSYSAAAILYGMALSVFFRKPTNAMIIGFIVWLSAQEIAGMLFEKRAGLTETSGLIKSPEWFHLILCALIPNYGLKVVNELLVECEVYAAYGSFVDQYRVYAADWPNLTNILPLYQYLSVLSVTCAMLSSTLIYGFIIWYFDVFRVYNTRSNVRCHTLDGFDNEAYNDEKKAGNSPYFETDPQSLRVGIVADELRKEFAEKVAVKNVTLKIYHGQITVLLGHNGAGKTTFASMLTGLYAPTSGKLVVDGIDAIRNPEEARKRMGLCPQHDVLYDELTCEEHLRLFATIKGCPAPRVASEITSVLDQLGLSFKRRVLSSDLSGGMKRRLSLGMAMINQTKILILDEPTSGLDPEARRGVWDFLLSIRKERLIMLSTHWMEEADVLGDRIAIMSQGRVICCGTSVFLKRAYAGDHYLYTVY</sequence>
<feature type="transmembrane region" description="Helical" evidence="10">
    <location>
        <begin position="704"/>
        <end position="731"/>
    </location>
</feature>
<name>A0A7R9KX65_9ACAR</name>
<keyword evidence="4 10" id="KW-0812">Transmembrane</keyword>
<dbReference type="OrthoDB" id="6435757at2759"/>
<dbReference type="InterPro" id="IPR027417">
    <property type="entry name" value="P-loop_NTPase"/>
</dbReference>
<evidence type="ECO:0000256" key="4">
    <source>
        <dbReference type="ARBA" id="ARBA00022692"/>
    </source>
</evidence>
<evidence type="ECO:0000259" key="11">
    <source>
        <dbReference type="PROSITE" id="PS50893"/>
    </source>
</evidence>
<keyword evidence="6" id="KW-0547">Nucleotide-binding</keyword>
<comment type="subcellular location">
    <subcellularLocation>
        <location evidence="1">Membrane</location>
        <topology evidence="1">Multi-pass membrane protein</topology>
    </subcellularLocation>
</comment>
<organism evidence="12">
    <name type="scientific">Medioppia subpectinata</name>
    <dbReference type="NCBI Taxonomy" id="1979941"/>
    <lineage>
        <taxon>Eukaryota</taxon>
        <taxon>Metazoa</taxon>
        <taxon>Ecdysozoa</taxon>
        <taxon>Arthropoda</taxon>
        <taxon>Chelicerata</taxon>
        <taxon>Arachnida</taxon>
        <taxon>Acari</taxon>
        <taxon>Acariformes</taxon>
        <taxon>Sarcoptiformes</taxon>
        <taxon>Oribatida</taxon>
        <taxon>Brachypylina</taxon>
        <taxon>Oppioidea</taxon>
        <taxon>Oppiidae</taxon>
        <taxon>Medioppia</taxon>
    </lineage>
</organism>
<dbReference type="InterPro" id="IPR026082">
    <property type="entry name" value="ABCA"/>
</dbReference>
<keyword evidence="8 10" id="KW-1133">Transmembrane helix</keyword>
<evidence type="ECO:0000256" key="6">
    <source>
        <dbReference type="ARBA" id="ARBA00022741"/>
    </source>
</evidence>
<dbReference type="PROSITE" id="PS00211">
    <property type="entry name" value="ABC_TRANSPORTER_1"/>
    <property type="match status" value="1"/>
</dbReference>
<reference evidence="12" key="1">
    <citation type="submission" date="2020-11" db="EMBL/GenBank/DDBJ databases">
        <authorList>
            <person name="Tran Van P."/>
        </authorList>
    </citation>
    <scope>NUCLEOTIDE SEQUENCE</scope>
</reference>
<dbReference type="InterPro" id="IPR017871">
    <property type="entry name" value="ABC_transporter-like_CS"/>
</dbReference>
<dbReference type="InterPro" id="IPR013525">
    <property type="entry name" value="ABC2_TM"/>
</dbReference>
<dbReference type="GO" id="GO:0005319">
    <property type="term" value="F:lipid transporter activity"/>
    <property type="evidence" value="ECO:0007669"/>
    <property type="project" value="TreeGrafter"/>
</dbReference>
<evidence type="ECO:0000256" key="3">
    <source>
        <dbReference type="ARBA" id="ARBA00022448"/>
    </source>
</evidence>
<keyword evidence="13" id="KW-1185">Reference proteome</keyword>
<dbReference type="EMBL" id="CAJPIZ010008935">
    <property type="protein sequence ID" value="CAG2111486.1"/>
    <property type="molecule type" value="Genomic_DNA"/>
</dbReference>
<dbReference type="EMBL" id="OC863510">
    <property type="protein sequence ID" value="CAD7631056.1"/>
    <property type="molecule type" value="Genomic_DNA"/>
</dbReference>
<proteinExistence type="inferred from homology"/>
<feature type="domain" description="ABC transporter" evidence="11">
    <location>
        <begin position="779"/>
        <end position="1008"/>
    </location>
</feature>
<dbReference type="Gene3D" id="3.40.50.300">
    <property type="entry name" value="P-loop containing nucleotide triphosphate hydrolases"/>
    <property type="match status" value="1"/>
</dbReference>
<gene>
    <name evidence="12" type="ORF">OSB1V03_LOCUS11467</name>
</gene>
<evidence type="ECO:0000256" key="9">
    <source>
        <dbReference type="ARBA" id="ARBA00023136"/>
    </source>
</evidence>
<dbReference type="PROSITE" id="PS50893">
    <property type="entry name" value="ABC_TRANSPORTER_2"/>
    <property type="match status" value="1"/>
</dbReference>
<dbReference type="SMART" id="SM00382">
    <property type="entry name" value="AAA"/>
    <property type="match status" value="1"/>
</dbReference>
<dbReference type="InterPro" id="IPR003593">
    <property type="entry name" value="AAA+_ATPase"/>
</dbReference>
<evidence type="ECO:0000256" key="8">
    <source>
        <dbReference type="ARBA" id="ARBA00022989"/>
    </source>
</evidence>
<dbReference type="GO" id="GO:0016020">
    <property type="term" value="C:membrane"/>
    <property type="evidence" value="ECO:0007669"/>
    <property type="project" value="UniProtKB-SubCell"/>
</dbReference>
<comment type="similarity">
    <text evidence="2">Belongs to the ABC transporter superfamily. ABCA family.</text>
</comment>
<dbReference type="GO" id="GO:0016887">
    <property type="term" value="F:ATP hydrolysis activity"/>
    <property type="evidence" value="ECO:0007669"/>
    <property type="project" value="InterPro"/>
</dbReference>
<dbReference type="CDD" id="cd03263">
    <property type="entry name" value="ABC_subfamily_A"/>
    <property type="match status" value="1"/>
</dbReference>
<keyword evidence="5" id="KW-0677">Repeat</keyword>
<dbReference type="FunFam" id="3.40.50.300:FF:000933">
    <property type="entry name" value="ABC transporter A family member 7"/>
    <property type="match status" value="1"/>
</dbReference>
<feature type="transmembrane region" description="Helical" evidence="10">
    <location>
        <begin position="505"/>
        <end position="525"/>
    </location>
</feature>
<evidence type="ECO:0000256" key="10">
    <source>
        <dbReference type="SAM" id="Phobius"/>
    </source>
</evidence>
<keyword evidence="3" id="KW-0813">Transport</keyword>
<dbReference type="InterPro" id="IPR003439">
    <property type="entry name" value="ABC_transporter-like_ATP-bd"/>
</dbReference>
<dbReference type="PANTHER" id="PTHR19229">
    <property type="entry name" value="ATP-BINDING CASSETTE TRANSPORTER SUBFAMILY A ABCA"/>
    <property type="match status" value="1"/>
</dbReference>
<evidence type="ECO:0000256" key="5">
    <source>
        <dbReference type="ARBA" id="ARBA00022737"/>
    </source>
</evidence>
<feature type="transmembrane region" description="Helical" evidence="10">
    <location>
        <begin position="202"/>
        <end position="221"/>
    </location>
</feature>
<dbReference type="PANTHER" id="PTHR19229:SF36">
    <property type="entry name" value="ATP-BINDING CASSETTE SUB-FAMILY A MEMBER 2"/>
    <property type="match status" value="1"/>
</dbReference>
<dbReference type="GO" id="GO:0140359">
    <property type="term" value="F:ABC-type transporter activity"/>
    <property type="evidence" value="ECO:0007669"/>
    <property type="project" value="InterPro"/>
</dbReference>
<feature type="transmembrane region" description="Helical" evidence="10">
    <location>
        <begin position="585"/>
        <end position="607"/>
    </location>
</feature>
<protein>
    <recommendedName>
        <fullName evidence="11">ABC transporter domain-containing protein</fullName>
    </recommendedName>
</protein>
<dbReference type="SUPFAM" id="SSF52540">
    <property type="entry name" value="P-loop containing nucleoside triphosphate hydrolases"/>
    <property type="match status" value="1"/>
</dbReference>
<keyword evidence="9 10" id="KW-0472">Membrane</keyword>
<evidence type="ECO:0000313" key="12">
    <source>
        <dbReference type="EMBL" id="CAD7631056.1"/>
    </source>
</evidence>
<evidence type="ECO:0000256" key="2">
    <source>
        <dbReference type="ARBA" id="ARBA00008869"/>
    </source>
</evidence>
<dbReference type="Proteomes" id="UP000759131">
    <property type="component" value="Unassembled WGS sequence"/>
</dbReference>
<dbReference type="Pfam" id="PF12698">
    <property type="entry name" value="ABC2_membrane_3"/>
    <property type="match status" value="2"/>
</dbReference>
<feature type="transmembrane region" description="Helical" evidence="10">
    <location>
        <begin position="386"/>
        <end position="407"/>
    </location>
</feature>
<keyword evidence="7" id="KW-0067">ATP-binding</keyword>
<dbReference type="AlphaFoldDB" id="A0A7R9KX65"/>
<feature type="transmembrane region" description="Helical" evidence="10">
    <location>
        <begin position="428"/>
        <end position="455"/>
    </location>
</feature>
<dbReference type="Pfam" id="PF00005">
    <property type="entry name" value="ABC_tran"/>
    <property type="match status" value="1"/>
</dbReference>
<dbReference type="GO" id="GO:0005524">
    <property type="term" value="F:ATP binding"/>
    <property type="evidence" value="ECO:0007669"/>
    <property type="project" value="UniProtKB-KW"/>
</dbReference>
<evidence type="ECO:0000256" key="7">
    <source>
        <dbReference type="ARBA" id="ARBA00022840"/>
    </source>
</evidence>